<gene>
    <name evidence="1" type="ORF">ENS64_17565</name>
</gene>
<evidence type="ECO:0000313" key="1">
    <source>
        <dbReference type="EMBL" id="HGT41057.1"/>
    </source>
</evidence>
<name>A0A7C4LQN6_9PLAN</name>
<dbReference type="AlphaFoldDB" id="A0A7C4LQN6"/>
<dbReference type="EMBL" id="DSVQ01000019">
    <property type="protein sequence ID" value="HGT41057.1"/>
    <property type="molecule type" value="Genomic_DNA"/>
</dbReference>
<dbReference type="InterPro" id="IPR003333">
    <property type="entry name" value="CMAS"/>
</dbReference>
<dbReference type="GO" id="GO:0008610">
    <property type="term" value="P:lipid biosynthetic process"/>
    <property type="evidence" value="ECO:0007669"/>
    <property type="project" value="InterPro"/>
</dbReference>
<organism evidence="1">
    <name type="scientific">Schlesneria paludicola</name>
    <dbReference type="NCBI Taxonomy" id="360056"/>
    <lineage>
        <taxon>Bacteria</taxon>
        <taxon>Pseudomonadati</taxon>
        <taxon>Planctomycetota</taxon>
        <taxon>Planctomycetia</taxon>
        <taxon>Planctomycetales</taxon>
        <taxon>Planctomycetaceae</taxon>
        <taxon>Schlesneria</taxon>
    </lineage>
</organism>
<accession>A0A7C4LQN6</accession>
<reference evidence="1" key="1">
    <citation type="journal article" date="2020" name="mSystems">
        <title>Genome- and Community-Level Interaction Insights into Carbon Utilization and Element Cycling Functions of Hydrothermarchaeota in Hydrothermal Sediment.</title>
        <authorList>
            <person name="Zhou Z."/>
            <person name="Liu Y."/>
            <person name="Xu W."/>
            <person name="Pan J."/>
            <person name="Luo Z.H."/>
            <person name="Li M."/>
        </authorList>
    </citation>
    <scope>NUCLEOTIDE SEQUENCE [LARGE SCALE GENOMIC DNA]</scope>
    <source>
        <strain evidence="1">SpSt-508</strain>
    </source>
</reference>
<dbReference type="GO" id="GO:0008168">
    <property type="term" value="F:methyltransferase activity"/>
    <property type="evidence" value="ECO:0007669"/>
    <property type="project" value="UniProtKB-KW"/>
</dbReference>
<dbReference type="InterPro" id="IPR029063">
    <property type="entry name" value="SAM-dependent_MTases_sf"/>
</dbReference>
<dbReference type="GO" id="GO:0032259">
    <property type="term" value="P:methylation"/>
    <property type="evidence" value="ECO:0007669"/>
    <property type="project" value="UniProtKB-KW"/>
</dbReference>
<dbReference type="PANTHER" id="PTHR43832">
    <property type="match status" value="1"/>
</dbReference>
<protein>
    <submittedName>
        <fullName evidence="1">Class I SAM-dependent methyltransferase</fullName>
    </submittedName>
</protein>
<keyword evidence="1" id="KW-0489">Methyltransferase</keyword>
<dbReference type="PANTHER" id="PTHR43832:SF1">
    <property type="entry name" value="S-ADENOSYL-L-METHIONINE-DEPENDENT METHYLTRANSFERASES SUPERFAMILY PROTEIN"/>
    <property type="match status" value="1"/>
</dbReference>
<dbReference type="SUPFAM" id="SSF53335">
    <property type="entry name" value="S-adenosyl-L-methionine-dependent methyltransferases"/>
    <property type="match status" value="1"/>
</dbReference>
<dbReference type="PIRSF" id="PIRSF003085">
    <property type="entry name" value="CMAS"/>
    <property type="match status" value="1"/>
</dbReference>
<sequence>MSLLQVGIELAERGWAPEWAARMAIRRLCGVRLREDRLRSTEDRERELQAFLADMARSPIAPVPEAANQQHYELPAEFFAAVLGPRQKYSCCYWESADTTLAEAEEAALSLTCQRADLADGQAVLELGCGWGSLSLWMAEHYPRSRVTAVTNSQVQRGWIEQRAAERGLDNVRVLAADMNDFQPQGQTFDRIVSVEMFEHMRNYERLLERIAGWLRPQGKLFVHLFCHRRLVYPYHTEGPANWMGRYFFTGGLMPSEDLLSRFGRHLRVAEQWRWNGRHYQRTAEAWLQNLQRQRVVVLPILAEVYGADAAARWFHRWRLFFLAVAEMFGLNGGEEWFVSHALLQPGTGRAE</sequence>
<dbReference type="Pfam" id="PF02353">
    <property type="entry name" value="CMAS"/>
    <property type="match status" value="1"/>
</dbReference>
<comment type="caution">
    <text evidence="1">The sequence shown here is derived from an EMBL/GenBank/DDBJ whole genome shotgun (WGS) entry which is preliminary data.</text>
</comment>
<dbReference type="CDD" id="cd02440">
    <property type="entry name" value="AdoMet_MTases"/>
    <property type="match status" value="1"/>
</dbReference>
<dbReference type="FunFam" id="3.40.50.150:FF:000554">
    <property type="entry name" value="Cation-transporting ATPase"/>
    <property type="match status" value="1"/>
</dbReference>
<keyword evidence="1" id="KW-0808">Transferase</keyword>
<dbReference type="Gene3D" id="3.40.50.150">
    <property type="entry name" value="Vaccinia Virus protein VP39"/>
    <property type="match status" value="1"/>
</dbReference>
<proteinExistence type="predicted"/>